<dbReference type="AlphaFoldDB" id="A0A7J6EIW9"/>
<feature type="domain" description="FLZ-type" evidence="8">
    <location>
        <begin position="71"/>
        <end position="115"/>
    </location>
</feature>
<dbReference type="EMBL" id="JAATIQ010000321">
    <property type="protein sequence ID" value="KAF4361944.1"/>
    <property type="molecule type" value="Genomic_DNA"/>
</dbReference>
<feature type="compositionally biased region" description="Low complexity" evidence="7">
    <location>
        <begin position="121"/>
        <end position="134"/>
    </location>
</feature>
<evidence type="ECO:0000256" key="7">
    <source>
        <dbReference type="SAM" id="MobiDB-lite"/>
    </source>
</evidence>
<accession>A0A7J6EIW9</accession>
<name>A0A7J6EIW9_CANSA</name>
<keyword evidence="12" id="KW-1185">Reference proteome</keyword>
<dbReference type="InterPro" id="IPR007650">
    <property type="entry name" value="Zf-FLZ_dom"/>
</dbReference>
<dbReference type="PANTHER" id="PTHR33059:SF4">
    <property type="entry name" value="FCS-LIKE ZINC FINGER 5"/>
    <property type="match status" value="1"/>
</dbReference>
<proteinExistence type="inferred from homology"/>
<feature type="zinc finger region" description="FLZ-type" evidence="6">
    <location>
        <begin position="71"/>
        <end position="115"/>
    </location>
</feature>
<feature type="region of interest" description="Disordered" evidence="7">
    <location>
        <begin position="112"/>
        <end position="134"/>
    </location>
</feature>
<evidence type="ECO:0000256" key="4">
    <source>
        <dbReference type="ARBA" id="ARBA00022723"/>
    </source>
</evidence>
<evidence type="ECO:0000256" key="6">
    <source>
        <dbReference type="PROSITE-ProRule" id="PRU01131"/>
    </source>
</evidence>
<evidence type="ECO:0000313" key="12">
    <source>
        <dbReference type="Proteomes" id="UP000583929"/>
    </source>
</evidence>
<dbReference type="GO" id="GO:0005737">
    <property type="term" value="C:cytoplasm"/>
    <property type="evidence" value="ECO:0007669"/>
    <property type="project" value="UniProtKB-SubCell"/>
</dbReference>
<evidence type="ECO:0000313" key="11">
    <source>
        <dbReference type="Proteomes" id="UP000525078"/>
    </source>
</evidence>
<comment type="caution">
    <text evidence="9">The sequence shown here is derived from an EMBL/GenBank/DDBJ whole genome shotgun (WGS) entry which is preliminary data.</text>
</comment>
<dbReference type="Proteomes" id="UP000583929">
    <property type="component" value="Unassembled WGS sequence"/>
</dbReference>
<comment type="subcellular location">
    <subcellularLocation>
        <location evidence="1">Cytoplasm</location>
    </subcellularLocation>
</comment>
<protein>
    <recommendedName>
        <fullName evidence="8">FLZ-type domain-containing protein</fullName>
    </recommendedName>
</protein>
<evidence type="ECO:0000256" key="5">
    <source>
        <dbReference type="ARBA" id="ARBA00022771"/>
    </source>
</evidence>
<evidence type="ECO:0000256" key="1">
    <source>
        <dbReference type="ARBA" id="ARBA00004496"/>
    </source>
</evidence>
<evidence type="ECO:0000256" key="3">
    <source>
        <dbReference type="ARBA" id="ARBA00022490"/>
    </source>
</evidence>
<gene>
    <name evidence="9" type="ORF">F8388_014623</name>
    <name evidence="10" type="ORF">G4B88_024520</name>
</gene>
<dbReference type="EMBL" id="JAATIP010000227">
    <property type="protein sequence ID" value="KAF4358353.1"/>
    <property type="molecule type" value="Genomic_DNA"/>
</dbReference>
<dbReference type="Proteomes" id="UP000525078">
    <property type="component" value="Unassembled WGS sequence"/>
</dbReference>
<sequence length="156" mass="17438">MLGKRARTSMKRTTSMTEITFDLNTNDKSQPFDPHNPLKKATTAVVQGGLCKSNSADFTQSQTNTTTTTSHFLRACFLCKRRLVPNRDIYMYRGISAYCSLECRQQQINHDEKMDKEEAAHASNSAATSARSHASAKSEIITTLPALWPPIITPKR</sequence>
<dbReference type="GO" id="GO:0008270">
    <property type="term" value="F:zinc ion binding"/>
    <property type="evidence" value="ECO:0007669"/>
    <property type="project" value="UniProtKB-KW"/>
</dbReference>
<keyword evidence="3" id="KW-0963">Cytoplasm</keyword>
<evidence type="ECO:0000259" key="8">
    <source>
        <dbReference type="PROSITE" id="PS51795"/>
    </source>
</evidence>
<dbReference type="PANTHER" id="PTHR33059">
    <property type="entry name" value="FCS-LIKE ZINC FINGER 5"/>
    <property type="match status" value="1"/>
</dbReference>
<keyword evidence="5" id="KW-0863">Zinc-finger</keyword>
<evidence type="ECO:0000313" key="9">
    <source>
        <dbReference type="EMBL" id="KAF4358353.1"/>
    </source>
</evidence>
<keyword evidence="5" id="KW-0862">Zinc</keyword>
<evidence type="ECO:0000256" key="2">
    <source>
        <dbReference type="ARBA" id="ARBA00009374"/>
    </source>
</evidence>
<dbReference type="Pfam" id="PF04570">
    <property type="entry name" value="zf-FLZ"/>
    <property type="match status" value="1"/>
</dbReference>
<organism evidence="9 11">
    <name type="scientific">Cannabis sativa</name>
    <name type="common">Hemp</name>
    <name type="synonym">Marijuana</name>
    <dbReference type="NCBI Taxonomy" id="3483"/>
    <lineage>
        <taxon>Eukaryota</taxon>
        <taxon>Viridiplantae</taxon>
        <taxon>Streptophyta</taxon>
        <taxon>Embryophyta</taxon>
        <taxon>Tracheophyta</taxon>
        <taxon>Spermatophyta</taxon>
        <taxon>Magnoliopsida</taxon>
        <taxon>eudicotyledons</taxon>
        <taxon>Gunneridae</taxon>
        <taxon>Pentapetalae</taxon>
        <taxon>rosids</taxon>
        <taxon>fabids</taxon>
        <taxon>Rosales</taxon>
        <taxon>Cannabaceae</taxon>
        <taxon>Cannabis</taxon>
    </lineage>
</organism>
<evidence type="ECO:0000313" key="10">
    <source>
        <dbReference type="EMBL" id="KAF4361944.1"/>
    </source>
</evidence>
<keyword evidence="4" id="KW-0479">Metal-binding</keyword>
<reference evidence="11 12" key="1">
    <citation type="journal article" date="2020" name="bioRxiv">
        <title>Sequence and annotation of 42 cannabis genomes reveals extensive copy number variation in cannabinoid synthesis and pathogen resistance genes.</title>
        <authorList>
            <person name="Mckernan K.J."/>
            <person name="Helbert Y."/>
            <person name="Kane L.T."/>
            <person name="Ebling H."/>
            <person name="Zhang L."/>
            <person name="Liu B."/>
            <person name="Eaton Z."/>
            <person name="Mclaughlin S."/>
            <person name="Kingan S."/>
            <person name="Baybayan P."/>
            <person name="Concepcion G."/>
            <person name="Jordan M."/>
            <person name="Riva A."/>
            <person name="Barbazuk W."/>
            <person name="Harkins T."/>
        </authorList>
    </citation>
    <scope>NUCLEOTIDE SEQUENCE [LARGE SCALE GENOMIC DNA]</scope>
    <source>
        <strain evidence="11 12">cv. Jamaican Lion 4</strain>
        <strain evidence="10">Father</strain>
        <strain evidence="9">Mother</strain>
        <tissue evidence="9">Leaf</tissue>
    </source>
</reference>
<comment type="similarity">
    <text evidence="2">Belongs to the FLZ family.</text>
</comment>
<dbReference type="PROSITE" id="PS51795">
    <property type="entry name" value="ZF_FLZ"/>
    <property type="match status" value="1"/>
</dbReference>